<accession>A0A6L5JVV4</accession>
<dbReference type="PROSITE" id="PS00374">
    <property type="entry name" value="MGMT"/>
    <property type="match status" value="1"/>
</dbReference>
<comment type="catalytic activity">
    <reaction evidence="8">
        <text>a 6-O-methyl-2'-deoxyguanosine in DNA + L-cysteinyl-[protein] = S-methyl-L-cysteinyl-[protein] + a 2'-deoxyguanosine in DNA</text>
        <dbReference type="Rhea" id="RHEA:24000"/>
        <dbReference type="Rhea" id="RHEA-COMP:10131"/>
        <dbReference type="Rhea" id="RHEA-COMP:10132"/>
        <dbReference type="Rhea" id="RHEA-COMP:11367"/>
        <dbReference type="Rhea" id="RHEA-COMP:11368"/>
        <dbReference type="ChEBI" id="CHEBI:29950"/>
        <dbReference type="ChEBI" id="CHEBI:82612"/>
        <dbReference type="ChEBI" id="CHEBI:85445"/>
        <dbReference type="ChEBI" id="CHEBI:85448"/>
        <dbReference type="EC" id="2.1.1.63"/>
    </reaction>
</comment>
<dbReference type="SUPFAM" id="SSF46767">
    <property type="entry name" value="Methylated DNA-protein cysteine methyltransferase, C-terminal domain"/>
    <property type="match status" value="1"/>
</dbReference>
<dbReference type="InterPro" id="IPR014048">
    <property type="entry name" value="MethylDNA_cys_MeTrfase_DNA-bd"/>
</dbReference>
<evidence type="ECO:0000256" key="6">
    <source>
        <dbReference type="ARBA" id="ARBA00022763"/>
    </source>
</evidence>
<dbReference type="Proteomes" id="UP000480275">
    <property type="component" value="Unassembled WGS sequence"/>
</dbReference>
<evidence type="ECO:0000256" key="3">
    <source>
        <dbReference type="ARBA" id="ARBA00011918"/>
    </source>
</evidence>
<dbReference type="GO" id="GO:0003908">
    <property type="term" value="F:methylated-DNA-[protein]-cysteine S-methyltransferase activity"/>
    <property type="evidence" value="ECO:0007669"/>
    <property type="project" value="UniProtKB-EC"/>
</dbReference>
<evidence type="ECO:0000259" key="9">
    <source>
        <dbReference type="Pfam" id="PF01035"/>
    </source>
</evidence>
<evidence type="ECO:0000256" key="7">
    <source>
        <dbReference type="ARBA" id="ARBA00023204"/>
    </source>
</evidence>
<keyword evidence="5 10" id="KW-0808">Transferase</keyword>
<evidence type="ECO:0000256" key="5">
    <source>
        <dbReference type="ARBA" id="ARBA00022679"/>
    </source>
</evidence>
<feature type="domain" description="Methylated-DNA-[protein]-cysteine S-methyltransferase DNA binding" evidence="9">
    <location>
        <begin position="89"/>
        <end position="171"/>
    </location>
</feature>
<comment type="caution">
    <text evidence="10">The sequence shown here is derived from an EMBL/GenBank/DDBJ whole genome shotgun (WGS) entry which is preliminary data.</text>
</comment>
<dbReference type="Pfam" id="PF01035">
    <property type="entry name" value="DNA_binding_1"/>
    <property type="match status" value="1"/>
</dbReference>
<dbReference type="NCBIfam" id="TIGR00589">
    <property type="entry name" value="ogt"/>
    <property type="match status" value="1"/>
</dbReference>
<evidence type="ECO:0000256" key="8">
    <source>
        <dbReference type="ARBA" id="ARBA00049348"/>
    </source>
</evidence>
<reference evidence="10 11" key="1">
    <citation type="submission" date="2019-10" db="EMBL/GenBank/DDBJ databases">
        <title>Whole-genome sequence of the purple nonsulfur photosynthetic bacterium Rhodocyclus tenuis.</title>
        <authorList>
            <person name="Kyndt J.A."/>
            <person name="Meyer T.E."/>
        </authorList>
    </citation>
    <scope>NUCLEOTIDE SEQUENCE [LARGE SCALE GENOMIC DNA]</scope>
    <source>
        <strain evidence="10 11">DSM 110</strain>
    </source>
</reference>
<keyword evidence="7" id="KW-0234">DNA repair</keyword>
<evidence type="ECO:0000256" key="4">
    <source>
        <dbReference type="ARBA" id="ARBA00022603"/>
    </source>
</evidence>
<dbReference type="InterPro" id="IPR036217">
    <property type="entry name" value="MethylDNA_cys_MeTrfase_DNAb"/>
</dbReference>
<comment type="similarity">
    <text evidence="2">Belongs to the MGMT family.</text>
</comment>
<dbReference type="GO" id="GO:0006281">
    <property type="term" value="P:DNA repair"/>
    <property type="evidence" value="ECO:0007669"/>
    <property type="project" value="UniProtKB-KW"/>
</dbReference>
<organism evidence="10 11">
    <name type="scientific">Rhodocyclus tenuis</name>
    <name type="common">Rhodospirillum tenue</name>
    <dbReference type="NCBI Taxonomy" id="1066"/>
    <lineage>
        <taxon>Bacteria</taxon>
        <taxon>Pseudomonadati</taxon>
        <taxon>Pseudomonadota</taxon>
        <taxon>Betaproteobacteria</taxon>
        <taxon>Rhodocyclales</taxon>
        <taxon>Rhodocyclaceae</taxon>
        <taxon>Rhodocyclus</taxon>
    </lineage>
</organism>
<dbReference type="InterPro" id="IPR036631">
    <property type="entry name" value="MGMT_N_sf"/>
</dbReference>
<dbReference type="GO" id="GO:0032259">
    <property type="term" value="P:methylation"/>
    <property type="evidence" value="ECO:0007669"/>
    <property type="project" value="UniProtKB-KW"/>
</dbReference>
<dbReference type="PANTHER" id="PTHR10815">
    <property type="entry name" value="METHYLATED-DNA--PROTEIN-CYSTEINE METHYLTRANSFERASE"/>
    <property type="match status" value="1"/>
</dbReference>
<proteinExistence type="inferred from homology"/>
<dbReference type="InterPro" id="IPR001497">
    <property type="entry name" value="MethylDNA_cys_MeTrfase_AS"/>
</dbReference>
<name>A0A6L5JVV4_RHOTE</name>
<gene>
    <name evidence="10" type="ORF">GHK24_02980</name>
</gene>
<keyword evidence="4 10" id="KW-0489">Methyltransferase</keyword>
<comment type="catalytic activity">
    <reaction evidence="1">
        <text>a 4-O-methyl-thymidine in DNA + L-cysteinyl-[protein] = a thymidine in DNA + S-methyl-L-cysteinyl-[protein]</text>
        <dbReference type="Rhea" id="RHEA:53428"/>
        <dbReference type="Rhea" id="RHEA-COMP:10131"/>
        <dbReference type="Rhea" id="RHEA-COMP:10132"/>
        <dbReference type="Rhea" id="RHEA-COMP:13555"/>
        <dbReference type="Rhea" id="RHEA-COMP:13556"/>
        <dbReference type="ChEBI" id="CHEBI:29950"/>
        <dbReference type="ChEBI" id="CHEBI:82612"/>
        <dbReference type="ChEBI" id="CHEBI:137386"/>
        <dbReference type="ChEBI" id="CHEBI:137387"/>
        <dbReference type="EC" id="2.1.1.63"/>
    </reaction>
</comment>
<evidence type="ECO:0000256" key="1">
    <source>
        <dbReference type="ARBA" id="ARBA00001286"/>
    </source>
</evidence>
<dbReference type="SUPFAM" id="SSF53155">
    <property type="entry name" value="Methylated DNA-protein cysteine methyltransferase domain"/>
    <property type="match status" value="1"/>
</dbReference>
<evidence type="ECO:0000313" key="10">
    <source>
        <dbReference type="EMBL" id="MQY50744.1"/>
    </source>
</evidence>
<dbReference type="Gene3D" id="1.10.10.10">
    <property type="entry name" value="Winged helix-like DNA-binding domain superfamily/Winged helix DNA-binding domain"/>
    <property type="match status" value="1"/>
</dbReference>
<dbReference type="AlphaFoldDB" id="A0A6L5JVV4"/>
<evidence type="ECO:0000313" key="11">
    <source>
        <dbReference type="Proteomes" id="UP000480275"/>
    </source>
</evidence>
<dbReference type="PANTHER" id="PTHR10815:SF13">
    <property type="entry name" value="METHYLATED-DNA--PROTEIN-CYSTEINE METHYLTRANSFERASE"/>
    <property type="match status" value="1"/>
</dbReference>
<dbReference type="OrthoDB" id="9802228at2"/>
<dbReference type="InterPro" id="IPR036388">
    <property type="entry name" value="WH-like_DNA-bd_sf"/>
</dbReference>
<dbReference type="EC" id="2.1.1.63" evidence="3"/>
<evidence type="ECO:0000256" key="2">
    <source>
        <dbReference type="ARBA" id="ARBA00008711"/>
    </source>
</evidence>
<protein>
    <recommendedName>
        <fullName evidence="3">methylated-DNA--[protein]-cysteine S-methyltransferase</fullName>
        <ecNumber evidence="3">2.1.1.63</ecNumber>
    </recommendedName>
</protein>
<dbReference type="FunFam" id="1.10.10.10:FF:000214">
    <property type="entry name" value="Methylated-DNA--protein-cysteine methyltransferase"/>
    <property type="match status" value="1"/>
</dbReference>
<sequence length="173" mass="18409">MPHAPLPFHAIVPAECFWLGLRCAQLPDADGQPGRPALVGVHFLDAPRAYVTAPAACADLAAESARQLKAWLADPRVRFDLPLAPRGTPFQHRVWATIAAIPRGDTRTYGAVASELHSAARAVGQACGANPLPIIVPCHRVIAANGGLGGFARAEGGFLLDVKRWLLQHEHQG</sequence>
<keyword evidence="6" id="KW-0227">DNA damage</keyword>
<dbReference type="CDD" id="cd06445">
    <property type="entry name" value="ATase"/>
    <property type="match status" value="1"/>
</dbReference>
<dbReference type="EMBL" id="WIXJ01000001">
    <property type="protein sequence ID" value="MQY50744.1"/>
    <property type="molecule type" value="Genomic_DNA"/>
</dbReference>